<dbReference type="EMBL" id="JAAAUQ010001211">
    <property type="protein sequence ID" value="KAF9141663.1"/>
    <property type="molecule type" value="Genomic_DNA"/>
</dbReference>
<accession>A0A9P5RQL2</accession>
<organism evidence="3 4">
    <name type="scientific">Linnemannia schmuckeri</name>
    <dbReference type="NCBI Taxonomy" id="64567"/>
    <lineage>
        <taxon>Eukaryota</taxon>
        <taxon>Fungi</taxon>
        <taxon>Fungi incertae sedis</taxon>
        <taxon>Mucoromycota</taxon>
        <taxon>Mortierellomycotina</taxon>
        <taxon>Mortierellomycetes</taxon>
        <taxon>Mortierellales</taxon>
        <taxon>Mortierellaceae</taxon>
        <taxon>Linnemannia</taxon>
    </lineage>
</organism>
<comment type="caution">
    <text evidence="3">The sequence shown here is derived from an EMBL/GenBank/DDBJ whole genome shotgun (WGS) entry which is preliminary data.</text>
</comment>
<feature type="signal peptide" evidence="2">
    <location>
        <begin position="1"/>
        <end position="26"/>
    </location>
</feature>
<evidence type="ECO:0000256" key="2">
    <source>
        <dbReference type="SAM" id="SignalP"/>
    </source>
</evidence>
<evidence type="ECO:0000313" key="4">
    <source>
        <dbReference type="Proteomes" id="UP000748756"/>
    </source>
</evidence>
<proteinExistence type="predicted"/>
<dbReference type="AlphaFoldDB" id="A0A9P5RQL2"/>
<evidence type="ECO:0000313" key="3">
    <source>
        <dbReference type="EMBL" id="KAF9141663.1"/>
    </source>
</evidence>
<feature type="compositionally biased region" description="Basic and acidic residues" evidence="1">
    <location>
        <begin position="111"/>
        <end position="126"/>
    </location>
</feature>
<keyword evidence="2" id="KW-0732">Signal</keyword>
<name>A0A9P5RQL2_9FUNG</name>
<sequence length="126" mass="13967">MKFNNIAYLPCTALLVSLVTSGLISAAPIPLSSARHIIATQPIHTTIPNKTHLPIVTPVLYKRQARVNRRLSHGYMKRDLSATATLEEEVSEPKSENSAYLSKRGARGGRRPFDEMKRDLTRTAAN</sequence>
<feature type="chain" id="PRO_5040383016" evidence="2">
    <location>
        <begin position="27"/>
        <end position="126"/>
    </location>
</feature>
<feature type="region of interest" description="Disordered" evidence="1">
    <location>
        <begin position="83"/>
        <end position="126"/>
    </location>
</feature>
<keyword evidence="4" id="KW-1185">Reference proteome</keyword>
<evidence type="ECO:0000256" key="1">
    <source>
        <dbReference type="SAM" id="MobiDB-lite"/>
    </source>
</evidence>
<dbReference type="OrthoDB" id="2436446at2759"/>
<protein>
    <submittedName>
        <fullName evidence="3">Uncharacterized protein</fullName>
    </submittedName>
</protein>
<reference evidence="3" key="1">
    <citation type="journal article" date="2020" name="Fungal Divers.">
        <title>Resolving the Mortierellaceae phylogeny through synthesis of multi-gene phylogenetics and phylogenomics.</title>
        <authorList>
            <person name="Vandepol N."/>
            <person name="Liber J."/>
            <person name="Desiro A."/>
            <person name="Na H."/>
            <person name="Kennedy M."/>
            <person name="Barry K."/>
            <person name="Grigoriev I.V."/>
            <person name="Miller A.N."/>
            <person name="O'Donnell K."/>
            <person name="Stajich J.E."/>
            <person name="Bonito G."/>
        </authorList>
    </citation>
    <scope>NUCLEOTIDE SEQUENCE</scope>
    <source>
        <strain evidence="3">NRRL 6426</strain>
    </source>
</reference>
<dbReference type="Proteomes" id="UP000748756">
    <property type="component" value="Unassembled WGS sequence"/>
</dbReference>
<gene>
    <name evidence="3" type="ORF">BG015_001214</name>
</gene>